<dbReference type="EMBL" id="FMIC01000002">
    <property type="protein sequence ID" value="SCL56040.1"/>
    <property type="molecule type" value="Genomic_DNA"/>
</dbReference>
<dbReference type="InterPro" id="IPR053144">
    <property type="entry name" value="Acetyltransferase_Butenolide"/>
</dbReference>
<name>A0A1C6UQ16_9ACTN</name>
<dbReference type="PANTHER" id="PTHR43233:SF1">
    <property type="entry name" value="FAMILY N-ACETYLTRANSFERASE, PUTATIVE (AFU_ORTHOLOGUE AFUA_6G03350)-RELATED"/>
    <property type="match status" value="1"/>
</dbReference>
<dbReference type="PANTHER" id="PTHR43233">
    <property type="entry name" value="FAMILY N-ACETYLTRANSFERASE, PUTATIVE (AFU_ORTHOLOGUE AFUA_6G03350)-RELATED"/>
    <property type="match status" value="1"/>
</dbReference>
<evidence type="ECO:0000259" key="2">
    <source>
        <dbReference type="PROSITE" id="PS51186"/>
    </source>
</evidence>
<reference evidence="3 4" key="1">
    <citation type="submission" date="2016-06" db="EMBL/GenBank/DDBJ databases">
        <authorList>
            <person name="Kjaerup R.B."/>
            <person name="Dalgaard T.S."/>
            <person name="Juul-Madsen H.R."/>
        </authorList>
    </citation>
    <scope>NUCLEOTIDE SEQUENCE [LARGE SCALE GENOMIC DNA]</scope>
    <source>
        <strain evidence="3 4">DSM 43363</strain>
    </source>
</reference>
<keyword evidence="3" id="KW-0808">Transferase</keyword>
<dbReference type="Gene3D" id="3.40.630.30">
    <property type="match status" value="1"/>
</dbReference>
<evidence type="ECO:0000256" key="1">
    <source>
        <dbReference type="SAM" id="MobiDB-lite"/>
    </source>
</evidence>
<dbReference type="InterPro" id="IPR000182">
    <property type="entry name" value="GNAT_dom"/>
</dbReference>
<dbReference type="AlphaFoldDB" id="A0A1C6UQ16"/>
<dbReference type="SUPFAM" id="SSF55729">
    <property type="entry name" value="Acyl-CoA N-acyltransferases (Nat)"/>
    <property type="match status" value="1"/>
</dbReference>
<accession>A0A1C6UQ16</accession>
<dbReference type="PROSITE" id="PS51186">
    <property type="entry name" value="GNAT"/>
    <property type="match status" value="1"/>
</dbReference>
<dbReference type="InterPro" id="IPR016181">
    <property type="entry name" value="Acyl_CoA_acyltransferase"/>
</dbReference>
<feature type="domain" description="N-acetyltransferase" evidence="2">
    <location>
        <begin position="14"/>
        <end position="147"/>
    </location>
</feature>
<dbReference type="STRING" id="47871.GA0070608_1591"/>
<evidence type="ECO:0000313" key="4">
    <source>
        <dbReference type="Proteomes" id="UP000199343"/>
    </source>
</evidence>
<dbReference type="Pfam" id="PF00583">
    <property type="entry name" value="Acetyltransf_1"/>
    <property type="match status" value="1"/>
</dbReference>
<organism evidence="3 4">
    <name type="scientific">Micromonospora peucetia</name>
    <dbReference type="NCBI Taxonomy" id="47871"/>
    <lineage>
        <taxon>Bacteria</taxon>
        <taxon>Bacillati</taxon>
        <taxon>Actinomycetota</taxon>
        <taxon>Actinomycetes</taxon>
        <taxon>Micromonosporales</taxon>
        <taxon>Micromonosporaceae</taxon>
        <taxon>Micromonospora</taxon>
    </lineage>
</organism>
<dbReference type="GO" id="GO:0016747">
    <property type="term" value="F:acyltransferase activity, transferring groups other than amino-acyl groups"/>
    <property type="evidence" value="ECO:0007669"/>
    <property type="project" value="InterPro"/>
</dbReference>
<dbReference type="CDD" id="cd04301">
    <property type="entry name" value="NAT_SF"/>
    <property type="match status" value="1"/>
</dbReference>
<proteinExistence type="predicted"/>
<dbReference type="Proteomes" id="UP000199343">
    <property type="component" value="Unassembled WGS sequence"/>
</dbReference>
<gene>
    <name evidence="3" type="ORF">GA0070608_1591</name>
</gene>
<sequence length="169" mass="18531">MSTLTCLTRDDGYLLSTDPDRIDLDLVHHWLSTDAYWAIGRDRETVGRAFAGSVPFGVYRPGDGRQVAVARVVTDRATFAWLCDVYVDPAERGRGLGTWLAGSVRDHLAGLGVRRILLATADAHEVYAKLGFAPLTDPHRWMQLDQREQPVSPITGKDPGGCSPLTVEA</sequence>
<feature type="region of interest" description="Disordered" evidence="1">
    <location>
        <begin position="150"/>
        <end position="169"/>
    </location>
</feature>
<protein>
    <submittedName>
        <fullName evidence="3">Acetyltransferase (GNAT) family protein</fullName>
    </submittedName>
</protein>
<evidence type="ECO:0000313" key="3">
    <source>
        <dbReference type="EMBL" id="SCL56040.1"/>
    </source>
</evidence>